<feature type="domain" description="Mannosylglycerate hydrolase MGH1-like glycoside hydrolase" evidence="2">
    <location>
        <begin position="280"/>
        <end position="574"/>
    </location>
</feature>
<evidence type="ECO:0000259" key="1">
    <source>
        <dbReference type="Pfam" id="PF14742"/>
    </source>
</evidence>
<dbReference type="Pfam" id="PF14742">
    <property type="entry name" value="GDE_N_bis"/>
    <property type="match status" value="1"/>
</dbReference>
<dbReference type="InterPro" id="IPR008928">
    <property type="entry name" value="6-hairpin_glycosidase_sf"/>
</dbReference>
<keyword evidence="4" id="KW-1185">Reference proteome</keyword>
<dbReference type="RefSeq" id="WP_345634714.1">
    <property type="nucleotide sequence ID" value="NZ_BAABJQ010000020.1"/>
</dbReference>
<dbReference type="Proteomes" id="UP001501570">
    <property type="component" value="Unassembled WGS sequence"/>
</dbReference>
<evidence type="ECO:0000313" key="3">
    <source>
        <dbReference type="EMBL" id="GAA5193879.1"/>
    </source>
</evidence>
<evidence type="ECO:0000259" key="2">
    <source>
        <dbReference type="Pfam" id="PF22422"/>
    </source>
</evidence>
<dbReference type="InterPro" id="IPR054491">
    <property type="entry name" value="MGH1-like_GH"/>
</dbReference>
<dbReference type="Gene3D" id="1.50.10.10">
    <property type="match status" value="1"/>
</dbReference>
<dbReference type="InterPro" id="IPR012341">
    <property type="entry name" value="6hp_glycosidase-like_sf"/>
</dbReference>
<name>A0ABP9SEP1_9ACTN</name>
<accession>A0ABP9SEP1</accession>
<dbReference type="SUPFAM" id="SSF48208">
    <property type="entry name" value="Six-hairpin glycosidases"/>
    <property type="match status" value="1"/>
</dbReference>
<dbReference type="Pfam" id="PF22422">
    <property type="entry name" value="MGH1-like_GH"/>
    <property type="match status" value="1"/>
</dbReference>
<protein>
    <submittedName>
        <fullName evidence="3">Glycogen debranching N-terminal domain-containing protein</fullName>
    </submittedName>
</protein>
<dbReference type="InterPro" id="IPR032856">
    <property type="entry name" value="GDE_N_bis"/>
</dbReference>
<evidence type="ECO:0000313" key="4">
    <source>
        <dbReference type="Proteomes" id="UP001501570"/>
    </source>
</evidence>
<feature type="domain" description="Putative glycogen debranching enzyme N-terminal" evidence="1">
    <location>
        <begin position="18"/>
        <end position="192"/>
    </location>
</feature>
<comment type="caution">
    <text evidence="3">The sequence shown here is derived from an EMBL/GenBank/DDBJ whole genome shotgun (WGS) entry which is preliminary data.</text>
</comment>
<sequence>MAQPPRQRSLHDLVATTHAPTTVLGGPDGQIGGPGAQGVYHADLRALSTVELLLDGRRPEPVLAALDGPHGARFVSLAGHLGDEGRDPTVRVERVRLAVPDGMTEEVVVRSTAGAPVTTTVTVRAGCDLAPMREVKRGGRGTPRPAEPMAGGLRWAGEDTEVVLSGDGATALPDGLEWTLTVPPGGAATLRFRVRVKTSAAAVAVAGAPVEWSSPRLVADDRRLVRLVDRSLYDLAALRLTEPDHPDDTFLGAGVPWYLTLFGRDSLWAARMMLPLGTRLAAGTLRALARRQGRAVDERSGEAPGKVMHELRHGSVFAGTQARPGSVAYYGTVDATPLWIVLLHEAWCWGMPDDEVAALLPNLEAALGWLAACGAEGGGFLTYRGHPGHGLVNQGWKDSVEALRRSDGRQAEAPIALCEVQGYAYQAALAGARMLDAFGRPGSARWRGYADELGERFRARFWVDGPDGPYPALALDGGGRPVDVLTSNIGHLLGTGLLTGDESARVAARLTAPELAGGFGLRTLSAREPGFHPLSYHCGSIWAHDTAIVIDGLARAGFGAAAAGLAGGLLAAAEAFDYRLPELYGGDDRADFGRPVPYPASCRPQAWSAAAAVLVLRAALGLEPDVPAGELRLRPLPGAPLGAVVAAGLRVGRHEVEVSLDGTGAVSVGGLPAGLRVVRRADDPAAGPVVDPAAGPVVDPAAGPVVDPAAGIGAGAVPVSS</sequence>
<gene>
    <name evidence="3" type="ORF">GCM10023322_56870</name>
</gene>
<proteinExistence type="predicted"/>
<reference evidence="4" key="1">
    <citation type="journal article" date="2019" name="Int. J. Syst. Evol. Microbiol.">
        <title>The Global Catalogue of Microorganisms (GCM) 10K type strain sequencing project: providing services to taxonomists for standard genome sequencing and annotation.</title>
        <authorList>
            <consortium name="The Broad Institute Genomics Platform"/>
            <consortium name="The Broad Institute Genome Sequencing Center for Infectious Disease"/>
            <person name="Wu L."/>
            <person name="Ma J."/>
        </authorList>
    </citation>
    <scope>NUCLEOTIDE SEQUENCE [LARGE SCALE GENOMIC DNA]</scope>
    <source>
        <strain evidence="4">JCM 18304</strain>
    </source>
</reference>
<dbReference type="EMBL" id="BAABJQ010000020">
    <property type="protein sequence ID" value="GAA5193879.1"/>
    <property type="molecule type" value="Genomic_DNA"/>
</dbReference>
<organism evidence="3 4">
    <name type="scientific">Rugosimonospora acidiphila</name>
    <dbReference type="NCBI Taxonomy" id="556531"/>
    <lineage>
        <taxon>Bacteria</taxon>
        <taxon>Bacillati</taxon>
        <taxon>Actinomycetota</taxon>
        <taxon>Actinomycetes</taxon>
        <taxon>Micromonosporales</taxon>
        <taxon>Micromonosporaceae</taxon>
        <taxon>Rugosimonospora</taxon>
    </lineage>
</organism>